<dbReference type="EMBL" id="FNCY01000006">
    <property type="protein sequence ID" value="SDH51648.1"/>
    <property type="molecule type" value="Genomic_DNA"/>
</dbReference>
<evidence type="ECO:0000256" key="4">
    <source>
        <dbReference type="ARBA" id="ARBA00022519"/>
    </source>
</evidence>
<evidence type="ECO:0000256" key="8">
    <source>
        <dbReference type="ARBA" id="ARBA00038436"/>
    </source>
</evidence>
<evidence type="ECO:0000313" key="11">
    <source>
        <dbReference type="EMBL" id="SDH51648.1"/>
    </source>
</evidence>
<keyword evidence="6 9" id="KW-1133">Transmembrane helix</keyword>
<evidence type="ECO:0000256" key="7">
    <source>
        <dbReference type="ARBA" id="ARBA00023136"/>
    </source>
</evidence>
<dbReference type="PANTHER" id="PTHR35011:SF2">
    <property type="entry name" value="2,3-DIKETO-L-GULONATE TRAP TRANSPORTER SMALL PERMEASE PROTEIN YIAM"/>
    <property type="match status" value="1"/>
</dbReference>
<keyword evidence="7 9" id="KW-0472">Membrane</keyword>
<gene>
    <name evidence="11" type="ORF">SAMN05660652_01801</name>
</gene>
<dbReference type="Proteomes" id="UP000198607">
    <property type="component" value="Unassembled WGS sequence"/>
</dbReference>
<feature type="transmembrane region" description="Helical" evidence="9">
    <location>
        <begin position="127"/>
        <end position="148"/>
    </location>
</feature>
<keyword evidence="3" id="KW-1003">Cell membrane</keyword>
<evidence type="ECO:0000313" key="12">
    <source>
        <dbReference type="Proteomes" id="UP000198607"/>
    </source>
</evidence>
<dbReference type="Pfam" id="PF04290">
    <property type="entry name" value="DctQ"/>
    <property type="match status" value="1"/>
</dbReference>
<comment type="function">
    <text evidence="9">Part of the tripartite ATP-independent periplasmic (TRAP) transport system.</text>
</comment>
<evidence type="ECO:0000259" key="10">
    <source>
        <dbReference type="Pfam" id="PF04290"/>
    </source>
</evidence>
<dbReference type="STRING" id="83767.SAMN05660652_01801"/>
<evidence type="ECO:0000256" key="2">
    <source>
        <dbReference type="ARBA" id="ARBA00022448"/>
    </source>
</evidence>
<evidence type="ECO:0000256" key="5">
    <source>
        <dbReference type="ARBA" id="ARBA00022692"/>
    </source>
</evidence>
<feature type="domain" description="Tripartite ATP-independent periplasmic transporters DctQ component" evidence="10">
    <location>
        <begin position="23"/>
        <end position="152"/>
    </location>
</feature>
<dbReference type="GO" id="GO:0022857">
    <property type="term" value="F:transmembrane transporter activity"/>
    <property type="evidence" value="ECO:0007669"/>
    <property type="project" value="UniProtKB-UniRule"/>
</dbReference>
<proteinExistence type="inferred from homology"/>
<feature type="transmembrane region" description="Helical" evidence="9">
    <location>
        <begin position="53"/>
        <end position="74"/>
    </location>
</feature>
<comment type="similarity">
    <text evidence="8 9">Belongs to the TRAP transporter small permease family.</text>
</comment>
<keyword evidence="12" id="KW-1185">Reference proteome</keyword>
<keyword evidence="2 9" id="KW-0813">Transport</keyword>
<protein>
    <recommendedName>
        <fullName evidence="9">TRAP transporter small permease protein</fullName>
    </recommendedName>
</protein>
<reference evidence="11 12" key="1">
    <citation type="submission" date="2016-10" db="EMBL/GenBank/DDBJ databases">
        <authorList>
            <person name="de Groot N.N."/>
        </authorList>
    </citation>
    <scope>NUCLEOTIDE SEQUENCE [LARGE SCALE GENOMIC DNA]</scope>
    <source>
        <strain evidence="11 12">DSM 5885</strain>
    </source>
</reference>
<dbReference type="InterPro" id="IPR007387">
    <property type="entry name" value="TRAP_DctQ"/>
</dbReference>
<dbReference type="PANTHER" id="PTHR35011">
    <property type="entry name" value="2,3-DIKETO-L-GULONATE TRAP TRANSPORTER SMALL PERMEASE PROTEIN YIAM"/>
    <property type="match status" value="1"/>
</dbReference>
<feature type="transmembrane region" description="Helical" evidence="9">
    <location>
        <begin position="12"/>
        <end position="33"/>
    </location>
</feature>
<feature type="transmembrane region" description="Helical" evidence="9">
    <location>
        <begin position="86"/>
        <end position="107"/>
    </location>
</feature>
<dbReference type="RefSeq" id="WP_091936751.1">
    <property type="nucleotide sequence ID" value="NZ_FNCY01000006.1"/>
</dbReference>
<name>A0A1G8D1G4_9RHOO</name>
<dbReference type="OrthoDB" id="5878939at2"/>
<evidence type="ECO:0000256" key="9">
    <source>
        <dbReference type="RuleBase" id="RU369079"/>
    </source>
</evidence>
<keyword evidence="5 9" id="KW-0812">Transmembrane</keyword>
<sequence>MIELLKKIESFIRGAVFVAFLVMIVAVLVQVVARTFMDQAPLWTEEASRVSLLFIMSLGVGASFLTGDLVNVDLALMLMPPSLRRLFDLFSTLLVSIFSFMLVPGAWEFTVSGSWQTSPILGVQMQYVFVSMLIFSVLLGVFGIVKFIRILKQVPVSQPTIH</sequence>
<dbReference type="GO" id="GO:0015740">
    <property type="term" value="P:C4-dicarboxylate transport"/>
    <property type="evidence" value="ECO:0007669"/>
    <property type="project" value="TreeGrafter"/>
</dbReference>
<keyword evidence="4 9" id="KW-0997">Cell inner membrane</keyword>
<evidence type="ECO:0000256" key="6">
    <source>
        <dbReference type="ARBA" id="ARBA00022989"/>
    </source>
</evidence>
<dbReference type="GO" id="GO:0005886">
    <property type="term" value="C:plasma membrane"/>
    <property type="evidence" value="ECO:0007669"/>
    <property type="project" value="UniProtKB-SubCell"/>
</dbReference>
<dbReference type="InterPro" id="IPR055348">
    <property type="entry name" value="DctQ"/>
</dbReference>
<evidence type="ECO:0000256" key="1">
    <source>
        <dbReference type="ARBA" id="ARBA00004429"/>
    </source>
</evidence>
<accession>A0A1G8D1G4</accession>
<dbReference type="AlphaFoldDB" id="A0A1G8D1G4"/>
<organism evidence="11 12">
    <name type="scientific">Propionivibrio dicarboxylicus</name>
    <dbReference type="NCBI Taxonomy" id="83767"/>
    <lineage>
        <taxon>Bacteria</taxon>
        <taxon>Pseudomonadati</taxon>
        <taxon>Pseudomonadota</taxon>
        <taxon>Betaproteobacteria</taxon>
        <taxon>Rhodocyclales</taxon>
        <taxon>Rhodocyclaceae</taxon>
        <taxon>Propionivibrio</taxon>
    </lineage>
</organism>
<evidence type="ECO:0000256" key="3">
    <source>
        <dbReference type="ARBA" id="ARBA00022475"/>
    </source>
</evidence>
<comment type="subunit">
    <text evidence="9">The complex comprises the extracytoplasmic solute receptor protein and the two transmembrane proteins.</text>
</comment>
<comment type="subcellular location">
    <subcellularLocation>
        <location evidence="1 9">Cell inner membrane</location>
        <topology evidence="1 9">Multi-pass membrane protein</topology>
    </subcellularLocation>
</comment>